<dbReference type="RefSeq" id="WP_110843556.1">
    <property type="nucleotide sequence ID" value="NZ_QJVJ01000018.1"/>
</dbReference>
<reference evidence="6 7" key="1">
    <citation type="submission" date="2018-05" db="EMBL/GenBank/DDBJ databases">
        <title>Paenibacillus flagellatus sp. nov., isolated from selenium mineral soil.</title>
        <authorList>
            <person name="Dai X."/>
        </authorList>
    </citation>
    <scope>NUCLEOTIDE SEQUENCE [LARGE SCALE GENOMIC DNA]</scope>
    <source>
        <strain evidence="6 7">DXL2</strain>
    </source>
</reference>
<dbReference type="InterPro" id="IPR050109">
    <property type="entry name" value="HTH-type_TetR-like_transc_reg"/>
</dbReference>
<gene>
    <name evidence="6" type="ORF">DLM86_29000</name>
</gene>
<dbReference type="GO" id="GO:0003700">
    <property type="term" value="F:DNA-binding transcription factor activity"/>
    <property type="evidence" value="ECO:0007669"/>
    <property type="project" value="TreeGrafter"/>
</dbReference>
<protein>
    <submittedName>
        <fullName evidence="6">TetR family transcriptional regulator</fullName>
    </submittedName>
</protein>
<dbReference type="Pfam" id="PF00440">
    <property type="entry name" value="TetR_N"/>
    <property type="match status" value="1"/>
</dbReference>
<dbReference type="Pfam" id="PF13305">
    <property type="entry name" value="TetR_C_33"/>
    <property type="match status" value="1"/>
</dbReference>
<proteinExistence type="predicted"/>
<evidence type="ECO:0000256" key="1">
    <source>
        <dbReference type="ARBA" id="ARBA00023015"/>
    </source>
</evidence>
<feature type="domain" description="HTH tetR-type" evidence="4">
    <location>
        <begin position="11"/>
        <end position="46"/>
    </location>
</feature>
<evidence type="ECO:0000313" key="7">
    <source>
        <dbReference type="Proteomes" id="UP000247476"/>
    </source>
</evidence>
<evidence type="ECO:0000256" key="3">
    <source>
        <dbReference type="ARBA" id="ARBA00023163"/>
    </source>
</evidence>
<keyword evidence="7" id="KW-1185">Reference proteome</keyword>
<evidence type="ECO:0000259" key="5">
    <source>
        <dbReference type="Pfam" id="PF13305"/>
    </source>
</evidence>
<accession>A0A2V5JVL5</accession>
<dbReference type="InterPro" id="IPR001647">
    <property type="entry name" value="HTH_TetR"/>
</dbReference>
<dbReference type="GO" id="GO:0000976">
    <property type="term" value="F:transcription cis-regulatory region binding"/>
    <property type="evidence" value="ECO:0007669"/>
    <property type="project" value="TreeGrafter"/>
</dbReference>
<dbReference type="SUPFAM" id="SSF46689">
    <property type="entry name" value="Homeodomain-like"/>
    <property type="match status" value="1"/>
</dbReference>
<name>A0A2V5JVL5_9BACL</name>
<dbReference type="InterPro" id="IPR036271">
    <property type="entry name" value="Tet_transcr_reg_TetR-rel_C_sf"/>
</dbReference>
<keyword evidence="1" id="KW-0805">Transcription regulation</keyword>
<organism evidence="6 7">
    <name type="scientific">Paenibacillus flagellatus</name>
    <dbReference type="NCBI Taxonomy" id="2211139"/>
    <lineage>
        <taxon>Bacteria</taxon>
        <taxon>Bacillati</taxon>
        <taxon>Bacillota</taxon>
        <taxon>Bacilli</taxon>
        <taxon>Bacillales</taxon>
        <taxon>Paenibacillaceae</taxon>
        <taxon>Paenibacillus</taxon>
    </lineage>
</organism>
<sequence length="200" mass="21681">MPRIGLDLTTLLQTAAELADEQGIDEVTLASLAKKLNIRTPSLYNHIDGLPGLRHKLTVYGLEQLYDKLTLAAVGRSGDEAVRAFAEAYLAFARSRPGLYELTLRAPGPEAEEVGRIGGRIIDLIVRILAHYELSDDAALHAVRGLRSILHGFASLEQKGGFGLPLDLDVTFRLLLDAFIAGLSTIRDRSPGLSGERAEP</sequence>
<dbReference type="Proteomes" id="UP000247476">
    <property type="component" value="Unassembled WGS sequence"/>
</dbReference>
<dbReference type="AlphaFoldDB" id="A0A2V5JVL5"/>
<evidence type="ECO:0000259" key="4">
    <source>
        <dbReference type="Pfam" id="PF00440"/>
    </source>
</evidence>
<dbReference type="SUPFAM" id="SSF48498">
    <property type="entry name" value="Tetracyclin repressor-like, C-terminal domain"/>
    <property type="match status" value="1"/>
</dbReference>
<keyword evidence="2" id="KW-0238">DNA-binding</keyword>
<dbReference type="EMBL" id="QJVJ01000018">
    <property type="protein sequence ID" value="PYI50541.1"/>
    <property type="molecule type" value="Genomic_DNA"/>
</dbReference>
<dbReference type="OrthoDB" id="71867at2"/>
<evidence type="ECO:0000313" key="6">
    <source>
        <dbReference type="EMBL" id="PYI50541.1"/>
    </source>
</evidence>
<dbReference type="Gene3D" id="1.10.10.60">
    <property type="entry name" value="Homeodomain-like"/>
    <property type="match status" value="1"/>
</dbReference>
<comment type="caution">
    <text evidence="6">The sequence shown here is derived from an EMBL/GenBank/DDBJ whole genome shotgun (WGS) entry which is preliminary data.</text>
</comment>
<evidence type="ECO:0000256" key="2">
    <source>
        <dbReference type="ARBA" id="ARBA00023125"/>
    </source>
</evidence>
<dbReference type="PANTHER" id="PTHR30055">
    <property type="entry name" value="HTH-TYPE TRANSCRIPTIONAL REGULATOR RUTR"/>
    <property type="match status" value="1"/>
</dbReference>
<dbReference type="InterPro" id="IPR025996">
    <property type="entry name" value="MT1864/Rv1816-like_C"/>
</dbReference>
<dbReference type="Gene3D" id="1.10.357.10">
    <property type="entry name" value="Tetracycline Repressor, domain 2"/>
    <property type="match status" value="1"/>
</dbReference>
<keyword evidence="3" id="KW-0804">Transcription</keyword>
<dbReference type="PANTHER" id="PTHR30055:SF239">
    <property type="entry name" value="TRANSCRIPTIONAL REGULATORY PROTEIN"/>
    <property type="match status" value="1"/>
</dbReference>
<dbReference type="InterPro" id="IPR009057">
    <property type="entry name" value="Homeodomain-like_sf"/>
</dbReference>
<feature type="domain" description="HTH-type transcriptional regulator MT1864/Rv1816-like C-terminal" evidence="5">
    <location>
        <begin position="82"/>
        <end position="179"/>
    </location>
</feature>